<dbReference type="EMBL" id="CABVMM010000016">
    <property type="protein sequence ID" value="VVV02210.1"/>
    <property type="molecule type" value="Genomic_DNA"/>
</dbReference>
<proteinExistence type="predicted"/>
<gene>
    <name evidence="1" type="primary">ydaF_3</name>
    <name evidence="1" type="ORF">FVB9532_03508</name>
</gene>
<sequence length="178" mass="20290">MILEIDDQLQLKKLEKTDAEVIFRTIDNQREYLGKWLPFVALTKKLADTQAFVDTVVKASEEKSEYVFTILKNSEFVGLIGLNGTDKSNQKTEIGYWLSEAYQKQGIMTKSVAKICEFAFQELQLNRIQIKCAVGNHSSSKIPQRLGFTLEGIQRQGERLTGNVFTDLQIYSKLKSDD</sequence>
<keyword evidence="2" id="KW-1185">Reference proteome</keyword>
<keyword evidence="1" id="KW-0012">Acyltransferase</keyword>
<protein>
    <submittedName>
        <fullName evidence="1">Ribosomal N-acetyltransferase YdaF</fullName>
        <ecNumber evidence="1">2.3.1.-</ecNumber>
    </submittedName>
</protein>
<reference evidence="1" key="1">
    <citation type="submission" date="2019-09" db="EMBL/GenBank/DDBJ databases">
        <authorList>
            <person name="Rodrigo-Torres L."/>
            <person name="Arahal R. D."/>
            <person name="Lucena T."/>
        </authorList>
    </citation>
    <scope>NUCLEOTIDE SEQUENCE</scope>
    <source>
        <strain evidence="1">ISS653</strain>
    </source>
</reference>
<evidence type="ECO:0000313" key="1">
    <source>
        <dbReference type="EMBL" id="VVV02210.1"/>
    </source>
</evidence>
<dbReference type="Proteomes" id="UP000356253">
    <property type="component" value="Unassembled WGS sequence"/>
</dbReference>
<keyword evidence="1" id="KW-0808">Transferase</keyword>
<dbReference type="EC" id="2.3.1.-" evidence="1"/>
<accession>A0AC61YE46</accession>
<evidence type="ECO:0000313" key="2">
    <source>
        <dbReference type="Proteomes" id="UP000356253"/>
    </source>
</evidence>
<comment type="caution">
    <text evidence="1">The sequence shown here is derived from an EMBL/GenBank/DDBJ whole genome shotgun (WGS) entry which is preliminary data.</text>
</comment>
<name>A0AC61YE46_9FLAO</name>
<organism evidence="1 2">
    <name type="scientific">Mesonia oceanica</name>
    <dbReference type="NCBI Taxonomy" id="2687242"/>
    <lineage>
        <taxon>Bacteria</taxon>
        <taxon>Pseudomonadati</taxon>
        <taxon>Bacteroidota</taxon>
        <taxon>Flavobacteriia</taxon>
        <taxon>Flavobacteriales</taxon>
        <taxon>Flavobacteriaceae</taxon>
        <taxon>Mesonia</taxon>
    </lineage>
</organism>